<sequence>MVKLLAPLVAALATTASTSLSSAHTIPKQLESQAESQVLKDPYPYHFPLQNSTGENLFPVPKCHGINLEEITIDRLQHLMAKGRLTSLQLAMCYVKRIYQIDDYVNAIMELNPDFTEIAAELDEERSRGHVRGPLHGIPFLVKDNIGTKDKMETTAGSWSLLGSVLPRDSFVVKQLRDAGALILGKSTLSEWADMRSNYYSEGYSARGGQARSAYNLSINPGGSSSGSGIAVGANMIPFALGTETDGSIVSPASRNAVVGIKPTVGLTSRAGVIPECHRQDTVGPHARTMRDAVYVLDAIYGVDQHDNYTEAQIGKTPAGGYSQFLADKSALKGATFGIPWESFWTLADDDMQSKLVELVELIREAGATVVNGTEIPTRDLVINRNGWDWDFGATRGYPNESEYTIVKVDFYNDIRKYLGELNNTDIKSLEDIVKYNYDNDGTEGGNPNVHPAFQSGQDGFLASMATQGIMNETYWQAVEFCKRATGEDGIDAALRNAGGKPLDLLLVPIDVAQAPQISAQAGYPVISLPAGVRSENGMPFGLGLMGTAWSEPSLIKYASAIEDLQASVETKLRRTLPLWYDYKARVLPVISI</sequence>
<dbReference type="EMBL" id="KZ820395">
    <property type="protein sequence ID" value="PWN47569.1"/>
    <property type="molecule type" value="Genomic_DNA"/>
</dbReference>
<evidence type="ECO:0000313" key="2">
    <source>
        <dbReference type="Proteomes" id="UP000245626"/>
    </source>
</evidence>
<keyword evidence="2" id="KW-1185">Reference proteome</keyword>
<proteinExistence type="predicted"/>
<evidence type="ECO:0000313" key="1">
    <source>
        <dbReference type="EMBL" id="PWN47569.1"/>
    </source>
</evidence>
<dbReference type="Proteomes" id="UP000245626">
    <property type="component" value="Unassembled WGS sequence"/>
</dbReference>
<gene>
    <name evidence="1" type="ORF">IE53DRAFT_243789</name>
</gene>
<organism evidence="1 2">
    <name type="scientific">Violaceomyces palustris</name>
    <dbReference type="NCBI Taxonomy" id="1673888"/>
    <lineage>
        <taxon>Eukaryota</taxon>
        <taxon>Fungi</taxon>
        <taxon>Dikarya</taxon>
        <taxon>Basidiomycota</taxon>
        <taxon>Ustilaginomycotina</taxon>
        <taxon>Ustilaginomycetes</taxon>
        <taxon>Violaceomycetales</taxon>
        <taxon>Violaceomycetaceae</taxon>
        <taxon>Violaceomyces</taxon>
    </lineage>
</organism>
<protein>
    <submittedName>
        <fullName evidence="1">Alpha-glucosidase</fullName>
    </submittedName>
</protein>
<accession>A0ACD0NP34</accession>
<reference evidence="1 2" key="1">
    <citation type="journal article" date="2018" name="Mol. Biol. Evol.">
        <title>Broad Genomic Sampling Reveals a Smut Pathogenic Ancestry of the Fungal Clade Ustilaginomycotina.</title>
        <authorList>
            <person name="Kijpornyongpan T."/>
            <person name="Mondo S.J."/>
            <person name="Barry K."/>
            <person name="Sandor L."/>
            <person name="Lee J."/>
            <person name="Lipzen A."/>
            <person name="Pangilinan J."/>
            <person name="LaButti K."/>
            <person name="Hainaut M."/>
            <person name="Henrissat B."/>
            <person name="Grigoriev I.V."/>
            <person name="Spatafora J.W."/>
            <person name="Aime M.C."/>
        </authorList>
    </citation>
    <scope>NUCLEOTIDE SEQUENCE [LARGE SCALE GENOMIC DNA]</scope>
    <source>
        <strain evidence="1 2">SA 807</strain>
    </source>
</reference>
<name>A0ACD0NP34_9BASI</name>